<evidence type="ECO:0000256" key="2">
    <source>
        <dbReference type="SAM" id="Phobius"/>
    </source>
</evidence>
<evidence type="ECO:0000256" key="1">
    <source>
        <dbReference type="SAM" id="MobiDB-lite"/>
    </source>
</evidence>
<feature type="transmembrane region" description="Helical" evidence="2">
    <location>
        <begin position="6"/>
        <end position="28"/>
    </location>
</feature>
<gene>
    <name evidence="3" type="ORF">E0L93_11370</name>
</gene>
<dbReference type="EMBL" id="SKBU01000020">
    <property type="protein sequence ID" value="TCJ15853.1"/>
    <property type="molecule type" value="Genomic_DNA"/>
</dbReference>
<keyword evidence="2" id="KW-0812">Transmembrane</keyword>
<sequence length="228" mass="25408">MNVVEIAQIATPIISAIFVAVIGLGYYAQVRVSRETLQEMRDERIAGSHPQVIVDADYGRLPQVVVVVRNVGEGAARDISFEFSDPVESSDGFVVSDLPYFKQGLDFLAPDGEISAYWDDLDSLVPLFREKGITGGITVTTRYKDLAGKSYETRWNLNPIIYKDHRYVQRQSIESLVQRMDRMIDNLERIATALEKTTPPRIPAGGQRHRRETPGGDNRQASAPTPGT</sequence>
<dbReference type="Proteomes" id="UP000295244">
    <property type="component" value="Unassembled WGS sequence"/>
</dbReference>
<keyword evidence="2" id="KW-0472">Membrane</keyword>
<organism evidence="3 4">
    <name type="scientific">Rubrobacter taiwanensis</name>
    <dbReference type="NCBI Taxonomy" id="185139"/>
    <lineage>
        <taxon>Bacteria</taxon>
        <taxon>Bacillati</taxon>
        <taxon>Actinomycetota</taxon>
        <taxon>Rubrobacteria</taxon>
        <taxon>Rubrobacterales</taxon>
        <taxon>Rubrobacteraceae</taxon>
        <taxon>Rubrobacter</taxon>
    </lineage>
</organism>
<evidence type="ECO:0000313" key="4">
    <source>
        <dbReference type="Proteomes" id="UP000295244"/>
    </source>
</evidence>
<reference evidence="3 4" key="1">
    <citation type="submission" date="2019-03" db="EMBL/GenBank/DDBJ databases">
        <title>Whole genome sequence of a novel Rubrobacter taiwanensis strain, isolated from Yellowstone National Park.</title>
        <authorList>
            <person name="Freed S."/>
            <person name="Ramaley R.F."/>
            <person name="Kyndt J.A."/>
        </authorList>
    </citation>
    <scope>NUCLEOTIDE SEQUENCE [LARGE SCALE GENOMIC DNA]</scope>
    <source>
        <strain evidence="3 4">Yellowstone</strain>
    </source>
</reference>
<keyword evidence="4" id="KW-1185">Reference proteome</keyword>
<feature type="region of interest" description="Disordered" evidence="1">
    <location>
        <begin position="194"/>
        <end position="228"/>
    </location>
</feature>
<dbReference type="OrthoDB" id="5242815at2"/>
<protein>
    <submittedName>
        <fullName evidence="3">Uncharacterized protein</fullName>
    </submittedName>
</protein>
<dbReference type="RefSeq" id="WP_132692006.1">
    <property type="nucleotide sequence ID" value="NZ_SKBU01000020.1"/>
</dbReference>
<accession>A0A4R1BFE7</accession>
<dbReference type="AlphaFoldDB" id="A0A4R1BFE7"/>
<evidence type="ECO:0000313" key="3">
    <source>
        <dbReference type="EMBL" id="TCJ15853.1"/>
    </source>
</evidence>
<name>A0A4R1BFE7_9ACTN</name>
<comment type="caution">
    <text evidence="3">The sequence shown here is derived from an EMBL/GenBank/DDBJ whole genome shotgun (WGS) entry which is preliminary data.</text>
</comment>
<feature type="compositionally biased region" description="Polar residues" evidence="1">
    <location>
        <begin position="219"/>
        <end position="228"/>
    </location>
</feature>
<proteinExistence type="predicted"/>
<keyword evidence="2" id="KW-1133">Transmembrane helix</keyword>